<dbReference type="AlphaFoldDB" id="A0A1E7F5H8"/>
<evidence type="ECO:0008006" key="5">
    <source>
        <dbReference type="Google" id="ProtNLM"/>
    </source>
</evidence>
<feature type="region of interest" description="Disordered" evidence="1">
    <location>
        <begin position="1"/>
        <end position="27"/>
    </location>
</feature>
<feature type="transmembrane region" description="Helical" evidence="2">
    <location>
        <begin position="188"/>
        <end position="210"/>
    </location>
</feature>
<accession>A0A1E7F5H8</accession>
<dbReference type="PANTHER" id="PTHR28658">
    <property type="entry name" value="TRANSMEMBRANE PROTEIN 180"/>
    <property type="match status" value="1"/>
</dbReference>
<feature type="transmembrane region" description="Helical" evidence="2">
    <location>
        <begin position="384"/>
        <end position="409"/>
    </location>
</feature>
<keyword evidence="2" id="KW-0812">Transmembrane</keyword>
<evidence type="ECO:0000313" key="3">
    <source>
        <dbReference type="EMBL" id="OEU13255.1"/>
    </source>
</evidence>
<proteinExistence type="predicted"/>
<feature type="transmembrane region" description="Helical" evidence="2">
    <location>
        <begin position="152"/>
        <end position="176"/>
    </location>
</feature>
<dbReference type="OrthoDB" id="62987at2759"/>
<dbReference type="SUPFAM" id="SSF103473">
    <property type="entry name" value="MFS general substrate transporter"/>
    <property type="match status" value="1"/>
</dbReference>
<dbReference type="Proteomes" id="UP000095751">
    <property type="component" value="Unassembled WGS sequence"/>
</dbReference>
<keyword evidence="2" id="KW-0472">Membrane</keyword>
<dbReference type="InParanoid" id="A0A1E7F5H8"/>
<dbReference type="KEGG" id="fcy:FRACYDRAFT_189456"/>
<dbReference type="PANTHER" id="PTHR28658:SF1">
    <property type="entry name" value="MAJOR FACILITATOR SUPERFAMILY DOMAIN CONTAINING 13B"/>
    <property type="match status" value="1"/>
</dbReference>
<evidence type="ECO:0000313" key="4">
    <source>
        <dbReference type="Proteomes" id="UP000095751"/>
    </source>
</evidence>
<sequence length="523" mass="59725">MVANDVNTHHRHVQTRHDETTALSSSLPLSPQLSSKTLLKNQDHEFGQRFMMALNIAGVAFSLLVTVFSLFYVDVFLRVYRLPLHSYSTGNLVFTVVNTTNDLLGAWLLDAAATRMNRSDLIGIAGSLFALCFLTPFFRWNDPSDNETHDVAHFIISISMYDTLYSFTMILLGSLVIDNHHLTDKERVNFMASGKILNLFAAFFVARIGLEIFDTNDMHQFRIFLVLLALFVAVLFLVSQIMIHYHVVVHWKAARIRFSDVHRRQTHTPKRTERLKPQQVARDFWRYHNFWAWIGMELFLESQNSFSNAFLKTFVDRLIHDAGVSREGCDWLLSTIRPLGLICTILCYIPIRRLGYKKVYPILFATNIGLCLFMWFGADHNSTGIIIAFLIIYPAITGAVASAGFHLVMSDMVLEMKKMHAVDGRLDEASLAGLFMGVNALFCKPAESILPVVAANMLDKLDFISEENEDAVQRVLFKLLILPPLVFSFIEWISWRRYTLTPAATNQMREDLRKLEQKNTSLA</sequence>
<feature type="transmembrane region" description="Helical" evidence="2">
    <location>
        <begin position="50"/>
        <end position="72"/>
    </location>
</feature>
<evidence type="ECO:0000256" key="2">
    <source>
        <dbReference type="SAM" id="Phobius"/>
    </source>
</evidence>
<gene>
    <name evidence="3" type="ORF">FRACYDRAFT_189456</name>
</gene>
<feature type="transmembrane region" description="Helical" evidence="2">
    <location>
        <begin position="222"/>
        <end position="248"/>
    </location>
</feature>
<feature type="transmembrane region" description="Helical" evidence="2">
    <location>
        <begin position="92"/>
        <end position="109"/>
    </location>
</feature>
<evidence type="ECO:0000256" key="1">
    <source>
        <dbReference type="SAM" id="MobiDB-lite"/>
    </source>
</evidence>
<protein>
    <recommendedName>
        <fullName evidence="5">MFS general substrate transporter</fullName>
    </recommendedName>
</protein>
<feature type="transmembrane region" description="Helical" evidence="2">
    <location>
        <begin position="359"/>
        <end position="378"/>
    </location>
</feature>
<keyword evidence="2" id="KW-1133">Transmembrane helix</keyword>
<keyword evidence="4" id="KW-1185">Reference proteome</keyword>
<dbReference type="InterPro" id="IPR036259">
    <property type="entry name" value="MFS_trans_sf"/>
</dbReference>
<organism evidence="3 4">
    <name type="scientific">Fragilariopsis cylindrus CCMP1102</name>
    <dbReference type="NCBI Taxonomy" id="635003"/>
    <lineage>
        <taxon>Eukaryota</taxon>
        <taxon>Sar</taxon>
        <taxon>Stramenopiles</taxon>
        <taxon>Ochrophyta</taxon>
        <taxon>Bacillariophyta</taxon>
        <taxon>Bacillariophyceae</taxon>
        <taxon>Bacillariophycidae</taxon>
        <taxon>Bacillariales</taxon>
        <taxon>Bacillariaceae</taxon>
        <taxon>Fragilariopsis</taxon>
    </lineage>
</organism>
<dbReference type="InterPro" id="IPR040035">
    <property type="entry name" value="TMEM180"/>
</dbReference>
<reference evidence="3 4" key="1">
    <citation type="submission" date="2016-09" db="EMBL/GenBank/DDBJ databases">
        <title>Extensive genetic diversity and differential bi-allelic expression allows diatom success in the polar Southern Ocean.</title>
        <authorList>
            <consortium name="DOE Joint Genome Institute"/>
            <person name="Mock T."/>
            <person name="Otillar R.P."/>
            <person name="Strauss J."/>
            <person name="Dupont C."/>
            <person name="Frickenhaus S."/>
            <person name="Maumus F."/>
            <person name="Mcmullan M."/>
            <person name="Sanges R."/>
            <person name="Schmutz J."/>
            <person name="Toseland A."/>
            <person name="Valas R."/>
            <person name="Veluchamy A."/>
            <person name="Ward B.J."/>
            <person name="Allen A."/>
            <person name="Barry K."/>
            <person name="Falciatore A."/>
            <person name="Ferrante M."/>
            <person name="Fortunato A.E."/>
            <person name="Gloeckner G."/>
            <person name="Gruber A."/>
            <person name="Hipkin R."/>
            <person name="Janech M."/>
            <person name="Kroth P."/>
            <person name="Leese F."/>
            <person name="Lindquist E."/>
            <person name="Lyon B.R."/>
            <person name="Martin J."/>
            <person name="Mayer C."/>
            <person name="Parker M."/>
            <person name="Quesneville H."/>
            <person name="Raymond J."/>
            <person name="Uhlig C."/>
            <person name="Valentin K.U."/>
            <person name="Worden A.Z."/>
            <person name="Armbrust E.V."/>
            <person name="Bowler C."/>
            <person name="Green B."/>
            <person name="Moulton V."/>
            <person name="Van Oosterhout C."/>
            <person name="Grigoriev I."/>
        </authorList>
    </citation>
    <scope>NUCLEOTIDE SEQUENCE [LARGE SCALE GENOMIC DNA]</scope>
    <source>
        <strain evidence="3 4">CCMP1102</strain>
    </source>
</reference>
<dbReference type="EMBL" id="KV784361">
    <property type="protein sequence ID" value="OEU13255.1"/>
    <property type="molecule type" value="Genomic_DNA"/>
</dbReference>
<dbReference type="Gene3D" id="1.20.1250.20">
    <property type="entry name" value="MFS general substrate transporter like domains"/>
    <property type="match status" value="1"/>
</dbReference>
<name>A0A1E7F5H8_9STRA</name>
<feature type="transmembrane region" description="Helical" evidence="2">
    <location>
        <begin position="121"/>
        <end position="140"/>
    </location>
</feature>